<accession>A0A0K1ER86</accession>
<dbReference type="Proteomes" id="UP000067626">
    <property type="component" value="Chromosome"/>
</dbReference>
<feature type="transmembrane region" description="Helical" evidence="1">
    <location>
        <begin position="154"/>
        <end position="180"/>
    </location>
</feature>
<name>A0A0K1ER86_CHOCO</name>
<organism evidence="2 3">
    <name type="scientific">Chondromyces crocatus</name>
    <dbReference type="NCBI Taxonomy" id="52"/>
    <lineage>
        <taxon>Bacteria</taxon>
        <taxon>Pseudomonadati</taxon>
        <taxon>Myxococcota</taxon>
        <taxon>Polyangia</taxon>
        <taxon>Polyangiales</taxon>
        <taxon>Polyangiaceae</taxon>
        <taxon>Chondromyces</taxon>
    </lineage>
</organism>
<dbReference type="RefSeq" id="WP_156339148.1">
    <property type="nucleotide sequence ID" value="NZ_CP012159.1"/>
</dbReference>
<keyword evidence="3" id="KW-1185">Reference proteome</keyword>
<evidence type="ECO:0000313" key="3">
    <source>
        <dbReference type="Proteomes" id="UP000067626"/>
    </source>
</evidence>
<dbReference type="KEGG" id="ccro:CMC5_076770"/>
<feature type="transmembrane region" description="Helical" evidence="1">
    <location>
        <begin position="228"/>
        <end position="249"/>
    </location>
</feature>
<dbReference type="AlphaFoldDB" id="A0A0K1ER86"/>
<keyword evidence="1" id="KW-0812">Transmembrane</keyword>
<dbReference type="EMBL" id="CP012159">
    <property type="protein sequence ID" value="AKT43445.1"/>
    <property type="molecule type" value="Genomic_DNA"/>
</dbReference>
<evidence type="ECO:0000313" key="2">
    <source>
        <dbReference type="EMBL" id="AKT43445.1"/>
    </source>
</evidence>
<keyword evidence="1" id="KW-0472">Membrane</keyword>
<dbReference type="STRING" id="52.CMC5_076770"/>
<gene>
    <name evidence="2" type="ORF">CMC5_076770</name>
</gene>
<proteinExistence type="predicted"/>
<protein>
    <submittedName>
        <fullName evidence="2">Uncharacterized protein</fullName>
    </submittedName>
</protein>
<feature type="transmembrane region" description="Helical" evidence="1">
    <location>
        <begin position="124"/>
        <end position="142"/>
    </location>
</feature>
<reference evidence="2 3" key="1">
    <citation type="submission" date="2015-07" db="EMBL/GenBank/DDBJ databases">
        <title>Genome analysis of myxobacterium Chondromyces crocatus Cm c5 reveals a high potential for natural compound synthesis and the genetic basis for the loss of fruiting body formation.</title>
        <authorList>
            <person name="Zaburannyi N."/>
            <person name="Bunk B."/>
            <person name="Maier J."/>
            <person name="Overmann J."/>
            <person name="Mueller R."/>
        </authorList>
    </citation>
    <scope>NUCLEOTIDE SEQUENCE [LARGE SCALE GENOMIC DNA]</scope>
    <source>
        <strain evidence="2 3">Cm c5</strain>
    </source>
</reference>
<evidence type="ECO:0000256" key="1">
    <source>
        <dbReference type="SAM" id="Phobius"/>
    </source>
</evidence>
<feature type="transmembrane region" description="Helical" evidence="1">
    <location>
        <begin position="57"/>
        <end position="77"/>
    </location>
</feature>
<keyword evidence="1" id="KW-1133">Transmembrane helix</keyword>
<sequence length="266" mass="28582">MVTAPFEPPPSVSLHPSIGASGWSRWLEDPLRQVHREPLARWFAQRLFRIRIMPDRVVVVSALFAAASGVLVTTPALGRVVGAGVAFELSTILGRAGTLLADAHRAHGTVSESQPANLQVKTAAIEWLGVLFLYGGLFYHVLVNPPPAGVWSTYASPAGVLLLALLLAIGRTAAASHYRLKYSALRGEGRDAQQAEGLRRLALALGPSSPRLDVVVLCLLLGRVWMGQLLFVMVSLAWLLGVAILHGWLSKGDGRRAKLEDAQAVE</sequence>
<dbReference type="OrthoDB" id="7059733at2"/>